<gene>
    <name evidence="2" type="ORF">PS9374_05898</name>
</gene>
<name>A0A171DMK3_9ACTN</name>
<keyword evidence="3" id="KW-1185">Reference proteome</keyword>
<dbReference type="RefSeq" id="WP_153054564.1">
    <property type="nucleotide sequence ID" value="NZ_BDCX01000016.1"/>
</dbReference>
<feature type="transmembrane region" description="Helical" evidence="1">
    <location>
        <begin position="48"/>
        <end position="76"/>
    </location>
</feature>
<reference evidence="3" key="2">
    <citation type="submission" date="2016-04" db="EMBL/GenBank/DDBJ databases">
        <title>Planomonospora sphaerica JCM9374 whole genome shotgun sequence.</title>
        <authorList>
            <person name="Suzuki T."/>
            <person name="Dohra H."/>
            <person name="Kodani S."/>
        </authorList>
    </citation>
    <scope>NUCLEOTIDE SEQUENCE [LARGE SCALE GENOMIC DNA]</scope>
    <source>
        <strain evidence="3">JCM 9374</strain>
    </source>
</reference>
<evidence type="ECO:0000313" key="3">
    <source>
        <dbReference type="Proteomes" id="UP000077701"/>
    </source>
</evidence>
<reference evidence="2 3" key="1">
    <citation type="journal article" date="2016" name="Genome Announc.">
        <title>Draft Genome Sequence of Planomonospora sphaerica JCM9374, a Rare Actinomycete.</title>
        <authorList>
            <person name="Dohra H."/>
            <person name="Suzuki T."/>
            <person name="Inoue Y."/>
            <person name="Kodani S."/>
        </authorList>
    </citation>
    <scope>NUCLEOTIDE SEQUENCE [LARGE SCALE GENOMIC DNA]</scope>
    <source>
        <strain evidence="2 3">JCM 9374</strain>
    </source>
</reference>
<keyword evidence="1" id="KW-0472">Membrane</keyword>
<evidence type="ECO:0000256" key="1">
    <source>
        <dbReference type="SAM" id="Phobius"/>
    </source>
</evidence>
<keyword evidence="1" id="KW-1133">Transmembrane helix</keyword>
<sequence>MRPLPGEVVRSGKPLPGEAARSGTSLFGGVVRSGGSLPGGVVRGERGVAAVGLVLLVALLLVLILTAVAAGGLVSARLEVDGAARQAARAAAAARDPAGAVSAARAAAEAVLASGRSGCGGPAVAGPDVGVGLFRPGGAVTVTVTCRVRLADVAMAHLPGGADLTSAFTAPIPSWRSR</sequence>
<organism evidence="2 3">
    <name type="scientific">Planomonospora sphaerica</name>
    <dbReference type="NCBI Taxonomy" id="161355"/>
    <lineage>
        <taxon>Bacteria</taxon>
        <taxon>Bacillati</taxon>
        <taxon>Actinomycetota</taxon>
        <taxon>Actinomycetes</taxon>
        <taxon>Streptosporangiales</taxon>
        <taxon>Streptosporangiaceae</taxon>
        <taxon>Planomonospora</taxon>
    </lineage>
</organism>
<keyword evidence="1" id="KW-0812">Transmembrane</keyword>
<proteinExistence type="predicted"/>
<protein>
    <submittedName>
        <fullName evidence="2">TadE family protein</fullName>
    </submittedName>
</protein>
<evidence type="ECO:0000313" key="2">
    <source>
        <dbReference type="EMBL" id="GAT70218.1"/>
    </source>
</evidence>
<dbReference type="STRING" id="161355.PS9374_05898"/>
<accession>A0A171DMK3</accession>
<dbReference type="OrthoDB" id="3260904at2"/>
<dbReference type="AlphaFoldDB" id="A0A171DMK3"/>
<comment type="caution">
    <text evidence="2">The sequence shown here is derived from an EMBL/GenBank/DDBJ whole genome shotgun (WGS) entry which is preliminary data.</text>
</comment>
<dbReference type="EMBL" id="BDCX01000016">
    <property type="protein sequence ID" value="GAT70218.1"/>
    <property type="molecule type" value="Genomic_DNA"/>
</dbReference>
<dbReference type="Proteomes" id="UP000077701">
    <property type="component" value="Unassembled WGS sequence"/>
</dbReference>